<proteinExistence type="predicted"/>
<name>A0AAD7UQ91_9FUNG</name>
<evidence type="ECO:0000313" key="2">
    <source>
        <dbReference type="Proteomes" id="UP001234581"/>
    </source>
</evidence>
<dbReference type="EMBL" id="JARTCD010000217">
    <property type="protein sequence ID" value="KAJ8651408.1"/>
    <property type="molecule type" value="Genomic_DNA"/>
</dbReference>
<dbReference type="GeneID" id="83220361"/>
<reference evidence="1 2" key="1">
    <citation type="submission" date="2023-03" db="EMBL/GenBank/DDBJ databases">
        <title>Genome sequence of Lichtheimia ornata CBS 291.66.</title>
        <authorList>
            <person name="Mohabir J.T."/>
            <person name="Shea T.P."/>
            <person name="Kurbessoian T."/>
            <person name="Berby B."/>
            <person name="Fontaine J."/>
            <person name="Livny J."/>
            <person name="Gnirke A."/>
            <person name="Stajich J.E."/>
            <person name="Cuomo C.A."/>
        </authorList>
    </citation>
    <scope>NUCLEOTIDE SEQUENCE [LARGE SCALE GENOMIC DNA]</scope>
    <source>
        <strain evidence="1">CBS 291.66</strain>
    </source>
</reference>
<sequence>MPVIGGSYQQQAQEAAAMSNRVHTFNVNNSYSNFWWFTLLANYYQQEYPAAHVAYGCVTSATRYNVYVFWCYQGISIAQGSRHQATFLPPKNDYQQSFIVFASLQQGNPLWVLDNIKQYIFPYGFD</sequence>
<dbReference type="AlphaFoldDB" id="A0AAD7UQ91"/>
<keyword evidence="2" id="KW-1185">Reference proteome</keyword>
<dbReference type="RefSeq" id="XP_058336323.1">
    <property type="nucleotide sequence ID" value="XM_058492910.1"/>
</dbReference>
<protein>
    <submittedName>
        <fullName evidence="1">Uncharacterized protein</fullName>
    </submittedName>
</protein>
<gene>
    <name evidence="1" type="ORF">O0I10_013050</name>
</gene>
<organism evidence="1 2">
    <name type="scientific">Lichtheimia ornata</name>
    <dbReference type="NCBI Taxonomy" id="688661"/>
    <lineage>
        <taxon>Eukaryota</taxon>
        <taxon>Fungi</taxon>
        <taxon>Fungi incertae sedis</taxon>
        <taxon>Mucoromycota</taxon>
        <taxon>Mucoromycotina</taxon>
        <taxon>Mucoromycetes</taxon>
        <taxon>Mucorales</taxon>
        <taxon>Lichtheimiaceae</taxon>
        <taxon>Lichtheimia</taxon>
    </lineage>
</organism>
<evidence type="ECO:0000313" key="1">
    <source>
        <dbReference type="EMBL" id="KAJ8651408.1"/>
    </source>
</evidence>
<accession>A0AAD7UQ91</accession>
<comment type="caution">
    <text evidence="1">The sequence shown here is derived from an EMBL/GenBank/DDBJ whole genome shotgun (WGS) entry which is preliminary data.</text>
</comment>
<dbReference type="Proteomes" id="UP001234581">
    <property type="component" value="Unassembled WGS sequence"/>
</dbReference>